<keyword evidence="3 6" id="KW-0378">Hydrolase</keyword>
<name>A0A803XUY0_MELGA</name>
<dbReference type="InterPro" id="IPR001314">
    <property type="entry name" value="Peptidase_S1A"/>
</dbReference>
<dbReference type="FunFam" id="2.40.10.10:FF:000120">
    <property type="entry name" value="Putative serine protease"/>
    <property type="match status" value="1"/>
</dbReference>
<keyword evidence="5" id="KW-1015">Disulfide bond</keyword>
<dbReference type="InterPro" id="IPR033116">
    <property type="entry name" value="TRYPSIN_SER"/>
</dbReference>
<dbReference type="CDD" id="cd00190">
    <property type="entry name" value="Tryp_SPc"/>
    <property type="match status" value="1"/>
</dbReference>
<reference evidence="9 10" key="1">
    <citation type="journal article" date="2010" name="PLoS Biol.">
        <title>Multi-platform next-generation sequencing of the domestic turkey (Meleagris gallopavo): genome assembly and analysis.</title>
        <authorList>
            <person name="Dalloul R.A."/>
            <person name="Long J.A."/>
            <person name="Zimin A.V."/>
            <person name="Aslam L."/>
            <person name="Beal K."/>
            <person name="Blomberg L.A."/>
            <person name="Bouffard P."/>
            <person name="Burt D.W."/>
            <person name="Crasta O."/>
            <person name="Crooijmans R.P."/>
            <person name="Cooper K."/>
            <person name="Coulombe R.A."/>
            <person name="De S."/>
            <person name="Delany M.E."/>
            <person name="Dodgson J.B."/>
            <person name="Dong J.J."/>
            <person name="Evans C."/>
            <person name="Frederickson K.M."/>
            <person name="Flicek P."/>
            <person name="Florea L."/>
            <person name="Folkerts O."/>
            <person name="Groenen M.A."/>
            <person name="Harkins T.T."/>
            <person name="Herrero J."/>
            <person name="Hoffmann S."/>
            <person name="Megens H.J."/>
            <person name="Jiang A."/>
            <person name="de Jong P."/>
            <person name="Kaiser P."/>
            <person name="Kim H."/>
            <person name="Kim K.W."/>
            <person name="Kim S."/>
            <person name="Langenberger D."/>
            <person name="Lee M.K."/>
            <person name="Lee T."/>
            <person name="Mane S."/>
            <person name="Marcais G."/>
            <person name="Marz M."/>
            <person name="McElroy A.P."/>
            <person name="Modise T."/>
            <person name="Nefedov M."/>
            <person name="Notredame C."/>
            <person name="Paton I.R."/>
            <person name="Payne W.S."/>
            <person name="Pertea G."/>
            <person name="Prickett D."/>
            <person name="Puiu D."/>
            <person name="Qioa D."/>
            <person name="Raineri E."/>
            <person name="Ruffier M."/>
            <person name="Salzberg S.L."/>
            <person name="Schatz M.C."/>
            <person name="Scheuring C."/>
            <person name="Schmidt C.J."/>
            <person name="Schroeder S."/>
            <person name="Searle S.M."/>
            <person name="Smith E.J."/>
            <person name="Smith J."/>
            <person name="Sonstegard T.S."/>
            <person name="Stadler P.F."/>
            <person name="Tafer H."/>
            <person name="Tu Z.J."/>
            <person name="Van Tassell C.P."/>
            <person name="Vilella A.J."/>
            <person name="Williams K.P."/>
            <person name="Yorke J.A."/>
            <person name="Zhang L."/>
            <person name="Zhang H.B."/>
            <person name="Zhang X."/>
            <person name="Zhang Y."/>
            <person name="Reed K.M."/>
        </authorList>
    </citation>
    <scope>NUCLEOTIDE SEQUENCE [LARGE SCALE GENOMIC DNA]</scope>
</reference>
<keyword evidence="10" id="KW-1185">Reference proteome</keyword>
<dbReference type="AlphaFoldDB" id="A0A803XUY0"/>
<dbReference type="GeneTree" id="ENSGT01030000234551"/>
<evidence type="ECO:0000256" key="1">
    <source>
        <dbReference type="ARBA" id="ARBA00022670"/>
    </source>
</evidence>
<evidence type="ECO:0000256" key="3">
    <source>
        <dbReference type="ARBA" id="ARBA00022801"/>
    </source>
</evidence>
<dbReference type="Proteomes" id="UP000001645">
    <property type="component" value="Chromosome Z"/>
</dbReference>
<evidence type="ECO:0000256" key="6">
    <source>
        <dbReference type="RuleBase" id="RU363034"/>
    </source>
</evidence>
<dbReference type="Gene3D" id="2.40.10.10">
    <property type="entry name" value="Trypsin-like serine proteases"/>
    <property type="match status" value="2"/>
</dbReference>
<proteinExistence type="predicted"/>
<dbReference type="PROSITE" id="PS00134">
    <property type="entry name" value="TRYPSIN_HIS"/>
    <property type="match status" value="1"/>
</dbReference>
<evidence type="ECO:0000256" key="5">
    <source>
        <dbReference type="ARBA" id="ARBA00023157"/>
    </source>
</evidence>
<dbReference type="InterPro" id="IPR001254">
    <property type="entry name" value="Trypsin_dom"/>
</dbReference>
<evidence type="ECO:0000259" key="8">
    <source>
        <dbReference type="PROSITE" id="PS50240"/>
    </source>
</evidence>
<evidence type="ECO:0000256" key="7">
    <source>
        <dbReference type="SAM" id="SignalP"/>
    </source>
</evidence>
<dbReference type="PANTHER" id="PTHR24271">
    <property type="entry name" value="KALLIKREIN-RELATED"/>
    <property type="match status" value="1"/>
</dbReference>
<dbReference type="PROSITE" id="PS00135">
    <property type="entry name" value="TRYPSIN_SER"/>
    <property type="match status" value="1"/>
</dbReference>
<dbReference type="InterPro" id="IPR018114">
    <property type="entry name" value="TRYPSIN_HIS"/>
</dbReference>
<dbReference type="PANTHER" id="PTHR24271:SF52">
    <property type="entry name" value="GRANZYME K"/>
    <property type="match status" value="1"/>
</dbReference>
<feature type="domain" description="Peptidase S1" evidence="8">
    <location>
        <begin position="26"/>
        <end position="264"/>
    </location>
</feature>
<reference evidence="9" key="2">
    <citation type="submission" date="2025-08" db="UniProtKB">
        <authorList>
            <consortium name="Ensembl"/>
        </authorList>
    </citation>
    <scope>IDENTIFICATION</scope>
</reference>
<dbReference type="SUPFAM" id="SSF50494">
    <property type="entry name" value="Trypsin-like serine proteases"/>
    <property type="match status" value="1"/>
</dbReference>
<dbReference type="PRINTS" id="PR00722">
    <property type="entry name" value="CHYMOTRYPSIN"/>
</dbReference>
<dbReference type="GO" id="GO:0004252">
    <property type="term" value="F:serine-type endopeptidase activity"/>
    <property type="evidence" value="ECO:0007669"/>
    <property type="project" value="InterPro"/>
</dbReference>
<dbReference type="Ensembl" id="ENSMGAT00000031069.1">
    <property type="protein sequence ID" value="ENSMGAP00000023326.1"/>
    <property type="gene ID" value="ENSMGAG00000019868.1"/>
</dbReference>
<dbReference type="SMART" id="SM00020">
    <property type="entry name" value="Tryp_SPc"/>
    <property type="match status" value="1"/>
</dbReference>
<accession>A0A803XUY0</accession>
<sequence length="269" mass="30139">MTSHLLALFLSVIAIILPLRYGCSDISGGHCVRAHSRPFMAAIQIKNTTVCGGVLVRKKWVLTAAHCEIRSCDHRKQRSDISVLLGAHQAFKAEKEQQRFKIVRFFSHPQFNRSSKENDIMLLKLDRMANLNKYVKCLSLPDTDEDIKPGSKCTVAGWGETSPGKLPKCLQEATVKIVDRKVCERKYNKNKKVLNITRNMLCAGEKTRFSKRDACTGDSGGPLICGRKYSGIVSFGEKCGIGDKPGVYTRLTEKYIDWIKKTISLNEEA</sequence>
<keyword evidence="1 6" id="KW-0645">Protease</keyword>
<dbReference type="GO" id="GO:0006508">
    <property type="term" value="P:proteolysis"/>
    <property type="evidence" value="ECO:0007669"/>
    <property type="project" value="UniProtKB-KW"/>
</dbReference>
<dbReference type="InParanoid" id="A0A803XUY0"/>
<dbReference type="InterPro" id="IPR009003">
    <property type="entry name" value="Peptidase_S1_PA"/>
</dbReference>
<dbReference type="PROSITE" id="PS50240">
    <property type="entry name" value="TRYPSIN_DOM"/>
    <property type="match status" value="1"/>
</dbReference>
<evidence type="ECO:0000256" key="2">
    <source>
        <dbReference type="ARBA" id="ARBA00022729"/>
    </source>
</evidence>
<reference evidence="9" key="3">
    <citation type="submission" date="2025-09" db="UniProtKB">
        <authorList>
            <consortium name="Ensembl"/>
        </authorList>
    </citation>
    <scope>IDENTIFICATION</scope>
</reference>
<organism evidence="9 10">
    <name type="scientific">Meleagris gallopavo</name>
    <name type="common">Wild turkey</name>
    <dbReference type="NCBI Taxonomy" id="9103"/>
    <lineage>
        <taxon>Eukaryota</taxon>
        <taxon>Metazoa</taxon>
        <taxon>Chordata</taxon>
        <taxon>Craniata</taxon>
        <taxon>Vertebrata</taxon>
        <taxon>Euteleostomi</taxon>
        <taxon>Archelosauria</taxon>
        <taxon>Archosauria</taxon>
        <taxon>Dinosauria</taxon>
        <taxon>Saurischia</taxon>
        <taxon>Theropoda</taxon>
        <taxon>Coelurosauria</taxon>
        <taxon>Aves</taxon>
        <taxon>Neognathae</taxon>
        <taxon>Galloanserae</taxon>
        <taxon>Galliformes</taxon>
        <taxon>Phasianidae</taxon>
        <taxon>Meleagridinae</taxon>
        <taxon>Meleagris</taxon>
    </lineage>
</organism>
<dbReference type="Pfam" id="PF00089">
    <property type="entry name" value="Trypsin"/>
    <property type="match status" value="1"/>
</dbReference>
<gene>
    <name evidence="9" type="primary">LOC104914883</name>
</gene>
<protein>
    <recommendedName>
        <fullName evidence="8">Peptidase S1 domain-containing protein</fullName>
    </recommendedName>
</protein>
<feature type="chain" id="PRO_5032914102" description="Peptidase S1 domain-containing protein" evidence="7">
    <location>
        <begin position="23"/>
        <end position="269"/>
    </location>
</feature>
<keyword evidence="2 7" id="KW-0732">Signal</keyword>
<evidence type="ECO:0000313" key="9">
    <source>
        <dbReference type="Ensembl" id="ENSMGAP00000023326.1"/>
    </source>
</evidence>
<keyword evidence="4 6" id="KW-0720">Serine protease</keyword>
<evidence type="ECO:0000256" key="4">
    <source>
        <dbReference type="ARBA" id="ARBA00022825"/>
    </source>
</evidence>
<dbReference type="InterPro" id="IPR043504">
    <property type="entry name" value="Peptidase_S1_PA_chymotrypsin"/>
</dbReference>
<evidence type="ECO:0000313" key="10">
    <source>
        <dbReference type="Proteomes" id="UP000001645"/>
    </source>
</evidence>
<feature type="signal peptide" evidence="7">
    <location>
        <begin position="1"/>
        <end position="22"/>
    </location>
</feature>